<dbReference type="RefSeq" id="WP_052439512.1">
    <property type="nucleotide sequence ID" value="NZ_BBPN01000063.1"/>
</dbReference>
<dbReference type="eggNOG" id="COG1413">
    <property type="taxonomic scope" value="Bacteria"/>
</dbReference>
<proteinExistence type="predicted"/>
<sequence>MTERLGTGAGPIVVDELTALAALTPEQQALLCEAARDRRYSAPPQLPDVWPRLSAADGYVEYARHALETAARHIEAIHAGTVPYRADKAFTAPEVDALGNAVRVALLRDEPWLPSLLDRLLPGVVVAPTAARTLPSQALLYEIARAGEEFPTPELVTALRSARATTRHAGVPKQLERTLRRVEAALAERTDVALRLPDFQLDADGTLRREVGGCAGVVRVTTRAELGWERDGRTLRSVPATVRQGHPDVVRELRDLVKRLNTHLDTLTRALEGGYAVDTVHRYDRWRAHLVGHPVAVAVAGRLVWEVECRPGVWQAVLPALDELPDAAAQASVRLWHPLRSEPESVLSWRDRLVSAELRQPFKQVFRESYPLTAAERASGDHSLRFAAHLVHYRRLFALFRARGWRSNLLGPWDGGGDDTAKRTLAGGAWQVRLAHALSDDDPELAVTGRVRFARRTQSGWCDARLEEVPPLVFSEAMRDVDLFVAVTSIAADPDWIDPDGPDAERRRSYRERFGLAELTASALVRREVLGRIVPRLRIAGRCVVEARHLVVRGELATYRIHLGSANVVMEPSGAYVCIVPSGGAGAGRVFLPFEDERLSLILSKALLLANDTRITDESILAQIRRGA</sequence>
<dbReference type="Pfam" id="PF24879">
    <property type="entry name" value="DUF7737"/>
    <property type="match status" value="1"/>
</dbReference>
<accession>A0A1H7QHL2</accession>
<evidence type="ECO:0000259" key="1">
    <source>
        <dbReference type="Pfam" id="PF13569"/>
    </source>
</evidence>
<dbReference type="InterPro" id="IPR025406">
    <property type="entry name" value="DUF4132"/>
</dbReference>
<dbReference type="STRING" id="235985.SAMN05414137_10925"/>
<gene>
    <name evidence="3" type="ORF">SAMN05414137_10925</name>
</gene>
<reference evidence="4" key="1">
    <citation type="submission" date="2016-10" db="EMBL/GenBank/DDBJ databases">
        <authorList>
            <person name="Varghese N."/>
        </authorList>
    </citation>
    <scope>NUCLEOTIDE SEQUENCE [LARGE SCALE GENOMIC DNA]</scope>
    <source>
        <strain evidence="4">DSM 45096 / BCRC 16803 / CGMCC 4.1857 / CIP 109030 / JCM 12277 / KCTC 19219 / NBRC 100920 / 33214</strain>
    </source>
</reference>
<evidence type="ECO:0000313" key="4">
    <source>
        <dbReference type="Proteomes" id="UP000183015"/>
    </source>
</evidence>
<protein>
    <submittedName>
        <fullName evidence="3">Uncharacterized protein</fullName>
    </submittedName>
</protein>
<feature type="domain" description="DUF4132" evidence="1">
    <location>
        <begin position="232"/>
        <end position="405"/>
    </location>
</feature>
<dbReference type="Proteomes" id="UP000183015">
    <property type="component" value="Unassembled WGS sequence"/>
</dbReference>
<dbReference type="InterPro" id="IPR056639">
    <property type="entry name" value="DUF7737"/>
</dbReference>
<dbReference type="Pfam" id="PF13569">
    <property type="entry name" value="DUF4132"/>
    <property type="match status" value="1"/>
</dbReference>
<dbReference type="AlphaFoldDB" id="A0A1H7QHL2"/>
<organism evidence="3 4">
    <name type="scientific">Streptacidiphilus jiangxiensis</name>
    <dbReference type="NCBI Taxonomy" id="235985"/>
    <lineage>
        <taxon>Bacteria</taxon>
        <taxon>Bacillati</taxon>
        <taxon>Actinomycetota</taxon>
        <taxon>Actinomycetes</taxon>
        <taxon>Kitasatosporales</taxon>
        <taxon>Streptomycetaceae</taxon>
        <taxon>Streptacidiphilus</taxon>
    </lineage>
</organism>
<keyword evidence="4" id="KW-1185">Reference proteome</keyword>
<feature type="domain" description="DUF7737" evidence="2">
    <location>
        <begin position="525"/>
        <end position="624"/>
    </location>
</feature>
<dbReference type="EMBL" id="FOAZ01000009">
    <property type="protein sequence ID" value="SEL47433.1"/>
    <property type="molecule type" value="Genomic_DNA"/>
</dbReference>
<name>A0A1H7QHL2_STRJI</name>
<evidence type="ECO:0000259" key="2">
    <source>
        <dbReference type="Pfam" id="PF24879"/>
    </source>
</evidence>
<evidence type="ECO:0000313" key="3">
    <source>
        <dbReference type="EMBL" id="SEL47433.1"/>
    </source>
</evidence>